<dbReference type="RefSeq" id="WP_212979646.1">
    <property type="nucleotide sequence ID" value="NZ_AP025343.1"/>
</dbReference>
<dbReference type="GO" id="GO:0000160">
    <property type="term" value="P:phosphorelay signal transduction system"/>
    <property type="evidence" value="ECO:0007669"/>
    <property type="project" value="UniProtKB-KW"/>
</dbReference>
<evidence type="ECO:0000313" key="11">
    <source>
        <dbReference type="EMBL" id="GIO49089.1"/>
    </source>
</evidence>
<dbReference type="Pfam" id="PF12833">
    <property type="entry name" value="HTH_18"/>
    <property type="match status" value="1"/>
</dbReference>
<dbReference type="AlphaFoldDB" id="A0A920CTD3"/>
<evidence type="ECO:0000313" key="12">
    <source>
        <dbReference type="Proteomes" id="UP000682811"/>
    </source>
</evidence>
<keyword evidence="2" id="KW-0963">Cytoplasm</keyword>
<keyword evidence="6 11" id="KW-0238">DNA-binding</keyword>
<dbReference type="Pfam" id="PF00072">
    <property type="entry name" value="Response_reg"/>
    <property type="match status" value="1"/>
</dbReference>
<comment type="caution">
    <text evidence="11">The sequence shown here is derived from an EMBL/GenBank/DDBJ whole genome shotgun (WGS) entry which is preliminary data.</text>
</comment>
<organism evidence="11 12">
    <name type="scientific">Paenibacillus azoreducens</name>
    <dbReference type="NCBI Taxonomy" id="116718"/>
    <lineage>
        <taxon>Bacteria</taxon>
        <taxon>Bacillati</taxon>
        <taxon>Bacillota</taxon>
        <taxon>Bacilli</taxon>
        <taxon>Bacillales</taxon>
        <taxon>Paenibacillaceae</taxon>
        <taxon>Paenibacillus</taxon>
    </lineage>
</organism>
<dbReference type="PANTHER" id="PTHR42713:SF3">
    <property type="entry name" value="TRANSCRIPTIONAL REGULATORY PROTEIN HPTR"/>
    <property type="match status" value="1"/>
</dbReference>
<dbReference type="InterPro" id="IPR011006">
    <property type="entry name" value="CheY-like_superfamily"/>
</dbReference>
<dbReference type="InterPro" id="IPR009057">
    <property type="entry name" value="Homeodomain-like_sf"/>
</dbReference>
<dbReference type="InterPro" id="IPR018060">
    <property type="entry name" value="HTH_AraC"/>
</dbReference>
<dbReference type="Gene3D" id="3.40.50.2300">
    <property type="match status" value="1"/>
</dbReference>
<evidence type="ECO:0000256" key="5">
    <source>
        <dbReference type="ARBA" id="ARBA00023015"/>
    </source>
</evidence>
<dbReference type="SUPFAM" id="SSF46689">
    <property type="entry name" value="Homeodomain-like"/>
    <property type="match status" value="2"/>
</dbReference>
<dbReference type="Gene3D" id="1.10.10.60">
    <property type="entry name" value="Homeodomain-like"/>
    <property type="match status" value="2"/>
</dbReference>
<dbReference type="GO" id="GO:0043565">
    <property type="term" value="F:sequence-specific DNA binding"/>
    <property type="evidence" value="ECO:0007669"/>
    <property type="project" value="InterPro"/>
</dbReference>
<dbReference type="Pfam" id="PF17853">
    <property type="entry name" value="GGDEF_2"/>
    <property type="match status" value="1"/>
</dbReference>
<keyword evidence="12" id="KW-1185">Reference proteome</keyword>
<dbReference type="SUPFAM" id="SSF52172">
    <property type="entry name" value="CheY-like"/>
    <property type="match status" value="1"/>
</dbReference>
<proteinExistence type="predicted"/>
<dbReference type="InterPro" id="IPR041522">
    <property type="entry name" value="CdaR_GGDEF"/>
</dbReference>
<keyword evidence="5" id="KW-0805">Transcription regulation</keyword>
<dbReference type="SMART" id="SM00448">
    <property type="entry name" value="REC"/>
    <property type="match status" value="1"/>
</dbReference>
<dbReference type="PROSITE" id="PS50110">
    <property type="entry name" value="RESPONSE_REGULATORY"/>
    <property type="match status" value="1"/>
</dbReference>
<sequence>MRKVFIVDDEPFILEGLHSVVDWEELGTELCGKAYDGREAFEQLKDSGADILITDIMMHEMNGLELIRKLKPLHPNMKFIVLSGYNEFNYVKEGMKLGIENYLLKPVNMKELAETIQSTVQKIDNAKRPSYFDPDELDILRDNVMNRWVSGRIDPSELRNRLEFLDIPADMSCYAAAVIREAPDMGASEELPSWRQEHGRQVYASCREIAEKTGYEGPIIRFYDLEGDVVIVCLGEDPGMLQERMLQLLKEIRRGLNERQTGVMITLGSMEQGYQGLPQSYAQAKRLQEFFLTHREDEIISYGEMTLSEELQGYAALDTLEYEKLLLNRNKAAIDEYIDHLFTVRNTDPVSPVQIRNFAVELILCTKQIVKENKLNYQLATSGYKQLFTALFKAQTVGTLAKHVKFIAHAAIDYLSVEDDEFSPVVKQVLHQIRTKYAEELSLKTLGYEFNIHPFYLGQLFLKETGVSFSDYLNSHRIKQAKTLLTETQMKTSEISRSVGYLEPGYFYRQFKKYTGMSPTEFRNMVKQAACCE</sequence>
<evidence type="ECO:0000256" key="7">
    <source>
        <dbReference type="ARBA" id="ARBA00023163"/>
    </source>
</evidence>
<evidence type="ECO:0000259" key="10">
    <source>
        <dbReference type="PROSITE" id="PS50110"/>
    </source>
</evidence>
<name>A0A920CTD3_9BACL</name>
<dbReference type="GO" id="GO:0003700">
    <property type="term" value="F:DNA-binding transcription factor activity"/>
    <property type="evidence" value="ECO:0007669"/>
    <property type="project" value="InterPro"/>
</dbReference>
<dbReference type="InterPro" id="IPR020449">
    <property type="entry name" value="Tscrpt_reg_AraC-type_HTH"/>
</dbReference>
<dbReference type="PROSITE" id="PS01124">
    <property type="entry name" value="HTH_ARAC_FAMILY_2"/>
    <property type="match status" value="1"/>
</dbReference>
<dbReference type="SMART" id="SM00342">
    <property type="entry name" value="HTH_ARAC"/>
    <property type="match status" value="1"/>
</dbReference>
<dbReference type="GO" id="GO:0005737">
    <property type="term" value="C:cytoplasm"/>
    <property type="evidence" value="ECO:0007669"/>
    <property type="project" value="UniProtKB-SubCell"/>
</dbReference>
<dbReference type="PRINTS" id="PR00032">
    <property type="entry name" value="HTHARAC"/>
</dbReference>
<evidence type="ECO:0000256" key="2">
    <source>
        <dbReference type="ARBA" id="ARBA00022490"/>
    </source>
</evidence>
<evidence type="ECO:0000256" key="3">
    <source>
        <dbReference type="ARBA" id="ARBA00022553"/>
    </source>
</evidence>
<dbReference type="CDD" id="cd17536">
    <property type="entry name" value="REC_YesN-like"/>
    <property type="match status" value="1"/>
</dbReference>
<accession>A0A920CTD3</accession>
<dbReference type="EMBL" id="BORT01000018">
    <property type="protein sequence ID" value="GIO49089.1"/>
    <property type="molecule type" value="Genomic_DNA"/>
</dbReference>
<evidence type="ECO:0000256" key="8">
    <source>
        <dbReference type="PROSITE-ProRule" id="PRU00169"/>
    </source>
</evidence>
<keyword evidence="7" id="KW-0804">Transcription</keyword>
<keyword evidence="3 8" id="KW-0597">Phosphoprotein</keyword>
<dbReference type="Proteomes" id="UP000682811">
    <property type="component" value="Unassembled WGS sequence"/>
</dbReference>
<evidence type="ECO:0000256" key="4">
    <source>
        <dbReference type="ARBA" id="ARBA00023012"/>
    </source>
</evidence>
<feature type="modified residue" description="4-aspartylphosphate" evidence="8">
    <location>
        <position position="55"/>
    </location>
</feature>
<feature type="domain" description="Response regulatory" evidence="10">
    <location>
        <begin position="3"/>
        <end position="120"/>
    </location>
</feature>
<evidence type="ECO:0000256" key="1">
    <source>
        <dbReference type="ARBA" id="ARBA00004496"/>
    </source>
</evidence>
<feature type="domain" description="HTH araC/xylS-type" evidence="9">
    <location>
        <begin position="427"/>
        <end position="525"/>
    </location>
</feature>
<dbReference type="InterPro" id="IPR001789">
    <property type="entry name" value="Sig_transdc_resp-reg_receiver"/>
</dbReference>
<evidence type="ECO:0000256" key="6">
    <source>
        <dbReference type="ARBA" id="ARBA00023125"/>
    </source>
</evidence>
<dbReference type="PANTHER" id="PTHR42713">
    <property type="entry name" value="HISTIDINE KINASE-RELATED"/>
    <property type="match status" value="1"/>
</dbReference>
<reference evidence="11 12" key="1">
    <citation type="submission" date="2021-03" db="EMBL/GenBank/DDBJ databases">
        <title>Antimicrobial resistance genes in bacteria isolated from Japanese honey, and their potential for conferring macrolide and lincosamide resistance in the American foulbrood pathogen Paenibacillus larvae.</title>
        <authorList>
            <person name="Okamoto M."/>
            <person name="Kumagai M."/>
            <person name="Kanamori H."/>
            <person name="Takamatsu D."/>
        </authorList>
    </citation>
    <scope>NUCLEOTIDE SEQUENCE [LARGE SCALE GENOMIC DNA]</scope>
    <source>
        <strain evidence="11 12">J34TS1</strain>
    </source>
</reference>
<evidence type="ECO:0000259" key="9">
    <source>
        <dbReference type="PROSITE" id="PS01124"/>
    </source>
</evidence>
<keyword evidence="4" id="KW-0902">Two-component regulatory system</keyword>
<gene>
    <name evidence="11" type="ORF">J34TS1_38540</name>
</gene>
<dbReference type="InterPro" id="IPR051552">
    <property type="entry name" value="HptR"/>
</dbReference>
<comment type="subcellular location">
    <subcellularLocation>
        <location evidence="1">Cytoplasm</location>
    </subcellularLocation>
</comment>
<protein>
    <submittedName>
        <fullName evidence="11">DNA-binding response regulator</fullName>
    </submittedName>
</protein>